<reference evidence="7" key="1">
    <citation type="submission" date="2015-07" db="EMBL/GenBank/DDBJ databases">
        <title>Genome sequencing project for genomic taxonomy and phylogenomics of Bacillus-like bacteria.</title>
        <authorList>
            <person name="Liu B."/>
            <person name="Wang J."/>
            <person name="Zhu Y."/>
            <person name="Liu G."/>
            <person name="Chen Q."/>
            <person name="Chen Z."/>
            <person name="Lan J."/>
            <person name="Che J."/>
            <person name="Ge C."/>
            <person name="Shi H."/>
            <person name="Pan Z."/>
            <person name="Liu X."/>
        </authorList>
    </citation>
    <scope>NUCLEOTIDE SEQUENCE [LARGE SCALE GENOMIC DNA]</scope>
    <source>
        <strain evidence="7">DSM 9887</strain>
    </source>
</reference>
<accession>A0A0K9YKV1</accession>
<dbReference type="PANTHER" id="PTHR11014:SF63">
    <property type="entry name" value="METALLOPEPTIDASE, PUTATIVE (AFU_ORTHOLOGUE AFUA_6G09600)-RELATED"/>
    <property type="match status" value="1"/>
</dbReference>
<dbReference type="AlphaFoldDB" id="A0A0K9YKV1"/>
<dbReference type="GO" id="GO:0016787">
    <property type="term" value="F:hydrolase activity"/>
    <property type="evidence" value="ECO:0007669"/>
    <property type="project" value="UniProtKB-KW"/>
</dbReference>
<evidence type="ECO:0000313" key="7">
    <source>
        <dbReference type="Proteomes" id="UP000036834"/>
    </source>
</evidence>
<gene>
    <name evidence="6" type="ORF">ADS79_25975</name>
    <name evidence="5" type="ORF">BRE01_44720</name>
</gene>
<evidence type="ECO:0000256" key="3">
    <source>
        <dbReference type="PIRSR" id="PIRSR005962-1"/>
    </source>
</evidence>
<feature type="domain" description="Peptidase M20 dimerisation" evidence="4">
    <location>
        <begin position="197"/>
        <end position="288"/>
    </location>
</feature>
<dbReference type="SUPFAM" id="SSF53187">
    <property type="entry name" value="Zn-dependent exopeptidases"/>
    <property type="match status" value="1"/>
</dbReference>
<organism evidence="6 7">
    <name type="scientific">Brevibacillus reuszeri</name>
    <dbReference type="NCBI Taxonomy" id="54915"/>
    <lineage>
        <taxon>Bacteria</taxon>
        <taxon>Bacillati</taxon>
        <taxon>Bacillota</taxon>
        <taxon>Bacilli</taxon>
        <taxon>Bacillales</taxon>
        <taxon>Paenibacillaceae</taxon>
        <taxon>Brevibacillus</taxon>
    </lineage>
</organism>
<evidence type="ECO:0000256" key="2">
    <source>
        <dbReference type="ARBA" id="ARBA00022801"/>
    </source>
</evidence>
<evidence type="ECO:0000259" key="4">
    <source>
        <dbReference type="Pfam" id="PF07687"/>
    </source>
</evidence>
<dbReference type="Pfam" id="PF07687">
    <property type="entry name" value="M20_dimer"/>
    <property type="match status" value="1"/>
</dbReference>
<dbReference type="PATRIC" id="fig|54915.3.peg.4359"/>
<evidence type="ECO:0000256" key="1">
    <source>
        <dbReference type="ARBA" id="ARBA00006153"/>
    </source>
</evidence>
<sequence>MQNISELYQTSDILKKASAAKEQIIAWRRDFHLHPELGYEETRTSQIVAGHLRSLGLEVKTGVGRTGVVGILRGKEPGPTIGLRADMDALPIHDQKTVSYRSGVDGKMHACGHDAHTSILMGAAAFLTEHFRPEKGNVAFVFQPAEEGLAGAKAMIEDGLLRDFGIQAMAGLHVYPGLKPGQVTVARGVSCAASDKLKIKVIGRGGHAAHPHQTVDSVTVTAEVISALQHIASRQVDPLDSVVITIGKIVGGTASNVIAAEVELSGTVRTLNPALREQMPKRIETVAKGVTEAFGATYELEYGFGYPSIINDDKLVDLLLSTSDHVLGESKYELVKPSMGGEDFSYYTHHVPGVFFRLGTGNEAKNATYPLHHPMFDIDEDALPIGVAMLTAFALRYLGSHGL</sequence>
<dbReference type="Proteomes" id="UP000036834">
    <property type="component" value="Unassembled WGS sequence"/>
</dbReference>
<reference evidence="5 8" key="3">
    <citation type="submission" date="2019-06" db="EMBL/GenBank/DDBJ databases">
        <title>Whole genome shotgun sequence of Brevibacillus reuszeri NBRC 15719.</title>
        <authorList>
            <person name="Hosoyama A."/>
            <person name="Uohara A."/>
            <person name="Ohji S."/>
            <person name="Ichikawa N."/>
        </authorList>
    </citation>
    <scope>NUCLEOTIDE SEQUENCE [LARGE SCALE GENOMIC DNA]</scope>
    <source>
        <strain evidence="5 8">NBRC 15719</strain>
    </source>
</reference>
<keyword evidence="3" id="KW-0464">Manganese</keyword>
<name>A0A0K9YKV1_9BACL</name>
<comment type="similarity">
    <text evidence="1">Belongs to the peptidase M20 family.</text>
</comment>
<feature type="binding site" evidence="3">
    <location>
        <position position="372"/>
    </location>
    <ligand>
        <name>Mn(2+)</name>
        <dbReference type="ChEBI" id="CHEBI:29035"/>
        <label>2</label>
    </ligand>
</feature>
<keyword evidence="3" id="KW-0479">Metal-binding</keyword>
<dbReference type="GO" id="GO:0046872">
    <property type="term" value="F:metal ion binding"/>
    <property type="evidence" value="ECO:0007669"/>
    <property type="project" value="UniProtKB-KW"/>
</dbReference>
<comment type="cofactor">
    <cofactor evidence="3">
        <name>Mn(2+)</name>
        <dbReference type="ChEBI" id="CHEBI:29035"/>
    </cofactor>
    <text evidence="3">The Mn(2+) ion enhances activity.</text>
</comment>
<keyword evidence="2 6" id="KW-0378">Hydrolase</keyword>
<dbReference type="Gene3D" id="3.40.630.10">
    <property type="entry name" value="Zn peptidases"/>
    <property type="match status" value="1"/>
</dbReference>
<dbReference type="EMBL" id="BJON01000018">
    <property type="protein sequence ID" value="GED70770.1"/>
    <property type="molecule type" value="Genomic_DNA"/>
</dbReference>
<dbReference type="PIRSF" id="PIRSF005962">
    <property type="entry name" value="Pept_M20D_amidohydro"/>
    <property type="match status" value="1"/>
</dbReference>
<dbReference type="PANTHER" id="PTHR11014">
    <property type="entry name" value="PEPTIDASE M20 FAMILY MEMBER"/>
    <property type="match status" value="1"/>
</dbReference>
<dbReference type="FunFam" id="3.30.70.360:FF:000014">
    <property type="entry name" value="N-acyl-L-amino acid amidohydrolase"/>
    <property type="match status" value="1"/>
</dbReference>
<evidence type="ECO:0000313" key="8">
    <source>
        <dbReference type="Proteomes" id="UP000319578"/>
    </source>
</evidence>
<dbReference type="OrthoDB" id="9776731at2"/>
<dbReference type="RefSeq" id="WP_049741358.1">
    <property type="nucleotide sequence ID" value="NZ_BJON01000018.1"/>
</dbReference>
<dbReference type="Gene3D" id="3.30.70.360">
    <property type="match status" value="1"/>
</dbReference>
<dbReference type="Pfam" id="PF01546">
    <property type="entry name" value="Peptidase_M20"/>
    <property type="match status" value="1"/>
</dbReference>
<evidence type="ECO:0000313" key="6">
    <source>
        <dbReference type="EMBL" id="KNB69353.1"/>
    </source>
</evidence>
<dbReference type="Proteomes" id="UP000319578">
    <property type="component" value="Unassembled WGS sequence"/>
</dbReference>
<dbReference type="InterPro" id="IPR002933">
    <property type="entry name" value="Peptidase_M20"/>
</dbReference>
<dbReference type="EMBL" id="LGIQ01000011">
    <property type="protein sequence ID" value="KNB69353.1"/>
    <property type="molecule type" value="Genomic_DNA"/>
</dbReference>
<feature type="binding site" evidence="3">
    <location>
        <position position="173"/>
    </location>
    <ligand>
        <name>Mn(2+)</name>
        <dbReference type="ChEBI" id="CHEBI:29035"/>
        <label>1</label>
    </ligand>
</feature>
<proteinExistence type="inferred from homology"/>
<feature type="binding site" evidence="3">
    <location>
        <position position="113"/>
    </location>
    <ligand>
        <name>Mn(2+)</name>
        <dbReference type="ChEBI" id="CHEBI:29035"/>
        <label>2</label>
    </ligand>
</feature>
<reference evidence="6" key="2">
    <citation type="submission" date="2015-07" db="EMBL/GenBank/DDBJ databases">
        <title>MeaNS - Measles Nucleotide Surveillance Program.</title>
        <authorList>
            <person name="Tran T."/>
            <person name="Druce J."/>
        </authorList>
    </citation>
    <scope>NUCLEOTIDE SEQUENCE</scope>
    <source>
        <strain evidence="6">DSM 9887</strain>
    </source>
</reference>
<dbReference type="NCBIfam" id="TIGR01891">
    <property type="entry name" value="amidohydrolases"/>
    <property type="match status" value="1"/>
</dbReference>
<dbReference type="InterPro" id="IPR017439">
    <property type="entry name" value="Amidohydrolase"/>
</dbReference>
<dbReference type="SUPFAM" id="SSF55031">
    <property type="entry name" value="Bacterial exopeptidase dimerisation domain"/>
    <property type="match status" value="1"/>
</dbReference>
<feature type="binding site" evidence="3">
    <location>
        <position position="111"/>
    </location>
    <ligand>
        <name>Mn(2+)</name>
        <dbReference type="ChEBI" id="CHEBI:29035"/>
        <label>2</label>
    </ligand>
</feature>
<protein>
    <submittedName>
        <fullName evidence="6">Amidohydrolase</fullName>
    </submittedName>
</protein>
<feature type="binding site" evidence="3">
    <location>
        <position position="147"/>
    </location>
    <ligand>
        <name>Mn(2+)</name>
        <dbReference type="ChEBI" id="CHEBI:29035"/>
        <label>2</label>
    </ligand>
</feature>
<dbReference type="InterPro" id="IPR011650">
    <property type="entry name" value="Peptidase_M20_dimer"/>
</dbReference>
<dbReference type="STRING" id="54915.ADS79_25975"/>
<evidence type="ECO:0000313" key="5">
    <source>
        <dbReference type="EMBL" id="GED70770.1"/>
    </source>
</evidence>
<comment type="caution">
    <text evidence="6">The sequence shown here is derived from an EMBL/GenBank/DDBJ whole genome shotgun (WGS) entry which is preliminary data.</text>
</comment>
<keyword evidence="8" id="KW-1185">Reference proteome</keyword>
<dbReference type="InterPro" id="IPR036264">
    <property type="entry name" value="Bact_exopeptidase_dim_dom"/>
</dbReference>